<dbReference type="AlphaFoldDB" id="A0AAF0JB01"/>
<dbReference type="InterPro" id="IPR036691">
    <property type="entry name" value="Endo/exonu/phosph_ase_sf"/>
</dbReference>
<dbReference type="SMART" id="SM00128">
    <property type="entry name" value="IPPc"/>
    <property type="match status" value="1"/>
</dbReference>
<dbReference type="EMBL" id="CP119962">
    <property type="protein sequence ID" value="WFD39988.1"/>
    <property type="molecule type" value="Genomic_DNA"/>
</dbReference>
<accession>A0AAF0JB01</accession>
<dbReference type="SUPFAM" id="SSF56219">
    <property type="entry name" value="DNase I-like"/>
    <property type="match status" value="1"/>
</dbReference>
<dbReference type="PANTHER" id="PTHR11200">
    <property type="entry name" value="INOSITOL 5-PHOSPHATASE"/>
    <property type="match status" value="1"/>
</dbReference>
<protein>
    <recommendedName>
        <fullName evidence="2">Inositol polyphosphate-related phosphatase domain-containing protein</fullName>
    </recommendedName>
</protein>
<evidence type="ECO:0000313" key="3">
    <source>
        <dbReference type="EMBL" id="WFD39988.1"/>
    </source>
</evidence>
<dbReference type="Proteomes" id="UP001217754">
    <property type="component" value="Chromosome 5"/>
</dbReference>
<evidence type="ECO:0000259" key="2">
    <source>
        <dbReference type="SMART" id="SM00128"/>
    </source>
</evidence>
<feature type="compositionally biased region" description="Polar residues" evidence="1">
    <location>
        <begin position="245"/>
        <end position="266"/>
    </location>
</feature>
<dbReference type="InterPro" id="IPR000300">
    <property type="entry name" value="IPPc"/>
</dbReference>
<dbReference type="Pfam" id="PF22669">
    <property type="entry name" value="Exo_endo_phos2"/>
    <property type="match status" value="2"/>
</dbReference>
<feature type="domain" description="Inositol polyphosphate-related phosphatase" evidence="2">
    <location>
        <begin position="190"/>
        <end position="646"/>
    </location>
</feature>
<proteinExistence type="predicted"/>
<feature type="region of interest" description="Disordered" evidence="1">
    <location>
        <begin position="485"/>
        <end position="529"/>
    </location>
</feature>
<dbReference type="RefSeq" id="XP_060122885.1">
    <property type="nucleotide sequence ID" value="XM_060266902.1"/>
</dbReference>
<name>A0AAF0JB01_9BASI</name>
<dbReference type="GO" id="GO:0046856">
    <property type="term" value="P:phosphatidylinositol dephosphorylation"/>
    <property type="evidence" value="ECO:0007669"/>
    <property type="project" value="InterPro"/>
</dbReference>
<dbReference type="GO" id="GO:0004439">
    <property type="term" value="F:phosphatidylinositol-4,5-bisphosphate 5-phosphatase activity"/>
    <property type="evidence" value="ECO:0007669"/>
    <property type="project" value="TreeGrafter"/>
</dbReference>
<feature type="compositionally biased region" description="Polar residues" evidence="1">
    <location>
        <begin position="507"/>
        <end position="528"/>
    </location>
</feature>
<dbReference type="InterPro" id="IPR046985">
    <property type="entry name" value="IP5"/>
</dbReference>
<feature type="compositionally biased region" description="Basic and acidic residues" evidence="1">
    <location>
        <begin position="108"/>
        <end position="118"/>
    </location>
</feature>
<keyword evidence="4" id="KW-1185">Reference proteome</keyword>
<feature type="compositionally biased region" description="Polar residues" evidence="1">
    <location>
        <begin position="135"/>
        <end position="149"/>
    </location>
</feature>
<sequence length="703" mass="78435">MLARTNLDEEQHPNLKVRIMTWNMHGTIPKGDLEILLGHCDVYRPEEVPPREEGMPPPLPMDNQHPYHMVVIACQECPWGEGGQLTTTLHTAGEIGSMTLGRVRAARDLRSGEHKRSDTTPTMPTSPELDRELRNANSKESLNSLSGGLSQRRKVQRPPLMVHIDDIPDDSESPQSPRSEAGFSEPKGGRGWSKICEDWYCRAKNPTPIASPVSSPMQNREMDLDMRTVDSAPSVGQMMDRAGMRSSSGNVTPSAESQVSSVNSEPLSPPVLRNPPRRLGPYELVIKERMMGCYSAVYVWRPCRDLVHGASSNMVKSGLLAGRMGNKGGVGISIHFGTLRLLFVNAHLAAHANKLGARFDNVTRIQNELRVDTFLPPDDPRNKLEDITEKFDHVFWCGDLNFRVDITRKHADWLIQNKSYDHALAFDQLRKAMREGRIFQGFDEAPIRFPPTYKFDILRAQLHHEGVSDGRASVEESFDSPRAQRSVWKRMLGRSPKEGKKAHKENTATLGRSTSQDSLSNVSESSSIMEEATQALRQHGSLSNLAEGTTEKPMDSKLASVMKQTNLRRRTSAASSLHSGATYDSSAKKRVPSWCDRVLYRSNGFAPRNKRRSVFSRRHSDYAHQSRTIDDDPANYTDASRRSLVHAPLQWLHAVTGRDETVEAGGTGHITVLEYRSIDDAEVELLGARSDHRPVILSAAIGL</sequence>
<dbReference type="PANTHER" id="PTHR11200:SF275">
    <property type="entry name" value="LD06095P"/>
    <property type="match status" value="1"/>
</dbReference>
<evidence type="ECO:0000313" key="4">
    <source>
        <dbReference type="Proteomes" id="UP001217754"/>
    </source>
</evidence>
<dbReference type="Gene3D" id="3.60.10.10">
    <property type="entry name" value="Endonuclease/exonuclease/phosphatase"/>
    <property type="match status" value="1"/>
</dbReference>
<feature type="region of interest" description="Disordered" evidence="1">
    <location>
        <begin position="243"/>
        <end position="274"/>
    </location>
</feature>
<reference evidence="3" key="1">
    <citation type="submission" date="2023-03" db="EMBL/GenBank/DDBJ databases">
        <title>Mating type loci evolution in Malassezia.</title>
        <authorList>
            <person name="Coelho M.A."/>
        </authorList>
    </citation>
    <scope>NUCLEOTIDE SEQUENCE</scope>
    <source>
        <strain evidence="3">CBS 9431</strain>
    </source>
</reference>
<evidence type="ECO:0000256" key="1">
    <source>
        <dbReference type="SAM" id="MobiDB-lite"/>
    </source>
</evidence>
<gene>
    <name evidence="3" type="ORF">MJAP1_002970</name>
</gene>
<organism evidence="3 4">
    <name type="scientific">Malassezia japonica</name>
    <dbReference type="NCBI Taxonomy" id="223818"/>
    <lineage>
        <taxon>Eukaryota</taxon>
        <taxon>Fungi</taxon>
        <taxon>Dikarya</taxon>
        <taxon>Basidiomycota</taxon>
        <taxon>Ustilaginomycotina</taxon>
        <taxon>Malasseziomycetes</taxon>
        <taxon>Malasseziales</taxon>
        <taxon>Malasseziaceae</taxon>
        <taxon>Malassezia</taxon>
    </lineage>
</organism>
<dbReference type="GeneID" id="85226621"/>
<feature type="region of interest" description="Disordered" evidence="1">
    <location>
        <begin position="108"/>
        <end position="190"/>
    </location>
</feature>